<keyword evidence="8" id="KW-1185">Reference proteome</keyword>
<dbReference type="STRING" id="318479.A0A0N4U1C4"/>
<reference evidence="9" key="1">
    <citation type="submission" date="2017-02" db="UniProtKB">
        <authorList>
            <consortium name="WormBaseParasite"/>
        </authorList>
    </citation>
    <scope>IDENTIFICATION</scope>
</reference>
<dbReference type="GO" id="GO:0000243">
    <property type="term" value="C:commitment complex"/>
    <property type="evidence" value="ECO:0007669"/>
    <property type="project" value="TreeGrafter"/>
</dbReference>
<keyword evidence="3" id="KW-0677">Repeat</keyword>
<dbReference type="AlphaFoldDB" id="A0A0N4U1C4"/>
<sequence length="267" mass="30493">MQVEIRKGNFDKASDILVEFDRCNPGFAVIALRRIGIERRRAASINSENVSNYSSVISRFERLIHDSNTSTKLSSYYALKLARFHIKKKNDRKLATKIIKDAIARDKDNPSLYLALIDIAYTATTFKESSVVEAIDYALESRHLNDKEKLRFSQRKLDFLEDFGHSIQELQEHIEYHDRLQKTIEEKNAIVKAKLESKIGEEPSEKRARVEPVAGTAYPYPQQPFYPMATPYGSTAYNVPTGQQPFAFATYSYGSHPSAISQVQQTF</sequence>
<evidence type="ECO:0000313" key="9">
    <source>
        <dbReference type="WBParaSite" id="DME_0000039701-mRNA-1"/>
    </source>
</evidence>
<evidence type="ECO:0000256" key="4">
    <source>
        <dbReference type="ARBA" id="ARBA00023187"/>
    </source>
</evidence>
<dbReference type="Gene3D" id="1.25.40.10">
    <property type="entry name" value="Tetratricopeptide repeat domain"/>
    <property type="match status" value="1"/>
</dbReference>
<dbReference type="PANTHER" id="PTHR17204">
    <property type="entry name" value="PRE-MRNA PROCESSING PROTEIN PRP39-RELATED"/>
    <property type="match status" value="1"/>
</dbReference>
<name>A0A0N4U1C4_DRAME</name>
<comment type="subcellular location">
    <subcellularLocation>
        <location evidence="1">Nucleus</location>
    </subcellularLocation>
</comment>
<reference evidence="6 8" key="2">
    <citation type="submission" date="2018-11" db="EMBL/GenBank/DDBJ databases">
        <authorList>
            <consortium name="Pathogen Informatics"/>
        </authorList>
    </citation>
    <scope>NUCLEOTIDE SEQUENCE [LARGE SCALE GENOMIC DNA]</scope>
</reference>
<proteinExistence type="predicted"/>
<evidence type="ECO:0000256" key="1">
    <source>
        <dbReference type="ARBA" id="ARBA00004123"/>
    </source>
</evidence>
<keyword evidence="4" id="KW-0508">mRNA splicing</keyword>
<keyword evidence="5" id="KW-0539">Nucleus</keyword>
<dbReference type="Proteomes" id="UP000274756">
    <property type="component" value="Unassembled WGS sequence"/>
</dbReference>
<dbReference type="EMBL" id="UYYG01001150">
    <property type="protein sequence ID" value="VDN54784.1"/>
    <property type="molecule type" value="Genomic_DNA"/>
</dbReference>
<evidence type="ECO:0000256" key="3">
    <source>
        <dbReference type="ARBA" id="ARBA00022737"/>
    </source>
</evidence>
<evidence type="ECO:0000313" key="8">
    <source>
        <dbReference type="Proteomes" id="UP000274756"/>
    </source>
</evidence>
<dbReference type="PANTHER" id="PTHR17204:SF5">
    <property type="entry name" value="PRE-MRNA-PROCESSING FACTOR 39"/>
    <property type="match status" value="1"/>
</dbReference>
<dbReference type="GO" id="GO:0071004">
    <property type="term" value="C:U2-type prespliceosome"/>
    <property type="evidence" value="ECO:0007669"/>
    <property type="project" value="TreeGrafter"/>
</dbReference>
<dbReference type="OrthoDB" id="10265668at2759"/>
<organism evidence="7 9">
    <name type="scientific">Dracunculus medinensis</name>
    <name type="common">Guinea worm</name>
    <dbReference type="NCBI Taxonomy" id="318479"/>
    <lineage>
        <taxon>Eukaryota</taxon>
        <taxon>Metazoa</taxon>
        <taxon>Ecdysozoa</taxon>
        <taxon>Nematoda</taxon>
        <taxon>Chromadorea</taxon>
        <taxon>Rhabditida</taxon>
        <taxon>Spirurina</taxon>
        <taxon>Dracunculoidea</taxon>
        <taxon>Dracunculidae</taxon>
        <taxon>Dracunculus</taxon>
    </lineage>
</organism>
<evidence type="ECO:0000256" key="5">
    <source>
        <dbReference type="ARBA" id="ARBA00023242"/>
    </source>
</evidence>
<evidence type="ECO:0000256" key="2">
    <source>
        <dbReference type="ARBA" id="ARBA00022664"/>
    </source>
</evidence>
<protein>
    <submittedName>
        <fullName evidence="9">TPR_REGION domain-containing protein</fullName>
    </submittedName>
</protein>
<dbReference type="GO" id="GO:0030627">
    <property type="term" value="F:pre-mRNA 5'-splice site binding"/>
    <property type="evidence" value="ECO:0007669"/>
    <property type="project" value="TreeGrafter"/>
</dbReference>
<dbReference type="InterPro" id="IPR011990">
    <property type="entry name" value="TPR-like_helical_dom_sf"/>
</dbReference>
<dbReference type="SUPFAM" id="SSF48452">
    <property type="entry name" value="TPR-like"/>
    <property type="match status" value="1"/>
</dbReference>
<evidence type="ECO:0000313" key="6">
    <source>
        <dbReference type="EMBL" id="VDN54784.1"/>
    </source>
</evidence>
<dbReference type="Proteomes" id="UP000038040">
    <property type="component" value="Unplaced"/>
</dbReference>
<dbReference type="WBParaSite" id="DME_0000039701-mRNA-1">
    <property type="protein sequence ID" value="DME_0000039701-mRNA-1"/>
    <property type="gene ID" value="DME_0000039701"/>
</dbReference>
<dbReference type="GO" id="GO:0000395">
    <property type="term" value="P:mRNA 5'-splice site recognition"/>
    <property type="evidence" value="ECO:0007669"/>
    <property type="project" value="TreeGrafter"/>
</dbReference>
<evidence type="ECO:0000313" key="7">
    <source>
        <dbReference type="Proteomes" id="UP000038040"/>
    </source>
</evidence>
<gene>
    <name evidence="6" type="ORF">DME_LOCUS4757</name>
</gene>
<dbReference type="GO" id="GO:0005685">
    <property type="term" value="C:U1 snRNP"/>
    <property type="evidence" value="ECO:0007669"/>
    <property type="project" value="TreeGrafter"/>
</dbReference>
<accession>A0A0N4U1C4</accession>
<keyword evidence="2" id="KW-0507">mRNA processing</keyword>